<dbReference type="AlphaFoldDB" id="A0A9P0EGI8"/>
<evidence type="ECO:0000313" key="2">
    <source>
        <dbReference type="Proteomes" id="UP001152798"/>
    </source>
</evidence>
<accession>A0A9P0EGI8</accession>
<organism evidence="1 2">
    <name type="scientific">Nezara viridula</name>
    <name type="common">Southern green stink bug</name>
    <name type="synonym">Cimex viridulus</name>
    <dbReference type="NCBI Taxonomy" id="85310"/>
    <lineage>
        <taxon>Eukaryota</taxon>
        <taxon>Metazoa</taxon>
        <taxon>Ecdysozoa</taxon>
        <taxon>Arthropoda</taxon>
        <taxon>Hexapoda</taxon>
        <taxon>Insecta</taxon>
        <taxon>Pterygota</taxon>
        <taxon>Neoptera</taxon>
        <taxon>Paraneoptera</taxon>
        <taxon>Hemiptera</taxon>
        <taxon>Heteroptera</taxon>
        <taxon>Panheteroptera</taxon>
        <taxon>Pentatomomorpha</taxon>
        <taxon>Pentatomoidea</taxon>
        <taxon>Pentatomidae</taxon>
        <taxon>Pentatominae</taxon>
        <taxon>Nezara</taxon>
    </lineage>
</organism>
<protein>
    <submittedName>
        <fullName evidence="1">Uncharacterized protein</fullName>
    </submittedName>
</protein>
<dbReference type="EMBL" id="OV725078">
    <property type="protein sequence ID" value="CAH1393501.1"/>
    <property type="molecule type" value="Genomic_DNA"/>
</dbReference>
<keyword evidence="2" id="KW-1185">Reference proteome</keyword>
<dbReference type="Proteomes" id="UP001152798">
    <property type="component" value="Chromosome 2"/>
</dbReference>
<evidence type="ECO:0000313" key="1">
    <source>
        <dbReference type="EMBL" id="CAH1393501.1"/>
    </source>
</evidence>
<proteinExistence type="predicted"/>
<reference evidence="1" key="1">
    <citation type="submission" date="2022-01" db="EMBL/GenBank/DDBJ databases">
        <authorList>
            <person name="King R."/>
        </authorList>
    </citation>
    <scope>NUCLEOTIDE SEQUENCE</scope>
</reference>
<sequence>MKTVSSKFQSLLKICLDFIKYCNPSKSEEDTYIRKCYRLD</sequence>
<name>A0A9P0EGI8_NEZVI</name>
<gene>
    <name evidence="1" type="ORF">NEZAVI_LOCUS4164</name>
</gene>